<dbReference type="EMBL" id="JACXSS010000001">
    <property type="protein sequence ID" value="MBD9357402.1"/>
    <property type="molecule type" value="Genomic_DNA"/>
</dbReference>
<sequence length="149" mass="17063">MNKKMANEICLIDWNQKKLPSILSEIVLTGFRKENDCFFLDALTKGKTNVTYSDFPDKTGYECFINSIHVDDFIGSNYLAYACLFVEACFDIWRRSGFQEKLQAIISSDEFGSLVKLHIVRKGEAWVSDELDKYEESILVADSTVLTLH</sequence>
<comment type="caution">
    <text evidence="1">The sequence shown here is derived from an EMBL/GenBank/DDBJ whole genome shotgun (WGS) entry which is preliminary data.</text>
</comment>
<evidence type="ECO:0000313" key="1">
    <source>
        <dbReference type="EMBL" id="MBD9357402.1"/>
    </source>
</evidence>
<name>A0ABR9D2R0_9GAMM</name>
<dbReference type="RefSeq" id="WP_192375683.1">
    <property type="nucleotide sequence ID" value="NZ_CAJHIV010000001.1"/>
</dbReference>
<protein>
    <submittedName>
        <fullName evidence="1">Uncharacterized protein</fullName>
    </submittedName>
</protein>
<organism evidence="1 2">
    <name type="scientific">Methylomonas albis</name>
    <dbReference type="NCBI Taxonomy" id="1854563"/>
    <lineage>
        <taxon>Bacteria</taxon>
        <taxon>Pseudomonadati</taxon>
        <taxon>Pseudomonadota</taxon>
        <taxon>Gammaproteobacteria</taxon>
        <taxon>Methylococcales</taxon>
        <taxon>Methylococcaceae</taxon>
        <taxon>Methylomonas</taxon>
    </lineage>
</organism>
<evidence type="ECO:0000313" key="2">
    <source>
        <dbReference type="Proteomes" id="UP000652176"/>
    </source>
</evidence>
<keyword evidence="2" id="KW-1185">Reference proteome</keyword>
<dbReference type="Proteomes" id="UP000652176">
    <property type="component" value="Unassembled WGS sequence"/>
</dbReference>
<reference evidence="1 2" key="1">
    <citation type="submission" date="2020-09" db="EMBL/GenBank/DDBJ databases">
        <title>Methylomonas albis sp. nov. and Methylomonas fluvii sp. nov.: Two cold-adapted methanotrophs from the River Elbe and an amended description of Methylovulum psychrotolerans strain Eb1.</title>
        <authorList>
            <person name="Bussmann I.K."/>
            <person name="Klings K.-W."/>
            <person name="Warnstedt J."/>
            <person name="Hoppert M."/>
            <person name="Saborowski A."/>
            <person name="Horn F."/>
            <person name="Liebner S."/>
        </authorList>
    </citation>
    <scope>NUCLEOTIDE SEQUENCE [LARGE SCALE GENOMIC DNA]</scope>
    <source>
        <strain evidence="1 2">EbA</strain>
    </source>
</reference>
<accession>A0ABR9D2R0</accession>
<gene>
    <name evidence="1" type="ORF">IE877_16210</name>
</gene>
<proteinExistence type="predicted"/>